<feature type="chain" id="PRO_5039527871" evidence="1">
    <location>
        <begin position="19"/>
        <end position="170"/>
    </location>
</feature>
<evidence type="ECO:0000256" key="1">
    <source>
        <dbReference type="SAM" id="SignalP"/>
    </source>
</evidence>
<keyword evidence="1" id="KW-0732">Signal</keyword>
<dbReference type="KEGG" id="aarc:G127AT_11790"/>
<protein>
    <submittedName>
        <fullName evidence="2">DNA modification methylase</fullName>
    </submittedName>
</protein>
<proteinExistence type="predicted"/>
<name>A0A975IPG4_9MICO</name>
<sequence length="170" mass="17219">MKARFAASIALAAGIAIGASGCTFITPQATTEHYAASDGINADIGSVHVRNALLLTDDGESAALAMTVTNPTDADVDLAVQYEDATGERVTQTLLIPAGTSIVFGGADEPALPIADLGVAAGDFSALYFQYGTAEGGEHLVPVLDGALPEYAAVLEAVPEQTPEPTADAD</sequence>
<reference evidence="2" key="1">
    <citation type="submission" date="2021-03" db="EMBL/GenBank/DDBJ databases">
        <title>Agromyces archimandritus sp. nov., isolated from the cockroach Archimandrita tessellata.</title>
        <authorList>
            <person name="Guzman J."/>
            <person name="Ortuzar M."/>
            <person name="Poehlein A."/>
            <person name="Daniel R."/>
            <person name="Trujillo M."/>
            <person name="Vilcinskas A."/>
        </authorList>
    </citation>
    <scope>NUCLEOTIDE SEQUENCE</scope>
    <source>
        <strain evidence="2">G127AT</strain>
    </source>
</reference>
<evidence type="ECO:0000313" key="2">
    <source>
        <dbReference type="EMBL" id="QTX03981.1"/>
    </source>
</evidence>
<accession>A0A975IPG4</accession>
<dbReference type="GO" id="GO:0032259">
    <property type="term" value="P:methylation"/>
    <property type="evidence" value="ECO:0007669"/>
    <property type="project" value="UniProtKB-KW"/>
</dbReference>
<organism evidence="2 3">
    <name type="scientific">Agromyces archimandritae</name>
    <dbReference type="NCBI Taxonomy" id="2781962"/>
    <lineage>
        <taxon>Bacteria</taxon>
        <taxon>Bacillati</taxon>
        <taxon>Actinomycetota</taxon>
        <taxon>Actinomycetes</taxon>
        <taxon>Micrococcales</taxon>
        <taxon>Microbacteriaceae</taxon>
        <taxon>Agromyces</taxon>
    </lineage>
</organism>
<dbReference type="Gene3D" id="2.60.120.430">
    <property type="entry name" value="Galactose-binding lectin"/>
    <property type="match status" value="1"/>
</dbReference>
<dbReference type="EMBL" id="CP071696">
    <property type="protein sequence ID" value="QTX03981.1"/>
    <property type="molecule type" value="Genomic_DNA"/>
</dbReference>
<feature type="signal peptide" evidence="1">
    <location>
        <begin position="1"/>
        <end position="18"/>
    </location>
</feature>
<evidence type="ECO:0000313" key="3">
    <source>
        <dbReference type="Proteomes" id="UP000671914"/>
    </source>
</evidence>
<keyword evidence="2" id="KW-0489">Methyltransferase</keyword>
<dbReference type="PROSITE" id="PS51257">
    <property type="entry name" value="PROKAR_LIPOPROTEIN"/>
    <property type="match status" value="1"/>
</dbReference>
<dbReference type="GO" id="GO:0008168">
    <property type="term" value="F:methyltransferase activity"/>
    <property type="evidence" value="ECO:0007669"/>
    <property type="project" value="UniProtKB-KW"/>
</dbReference>
<dbReference type="RefSeq" id="WP_210897117.1">
    <property type="nucleotide sequence ID" value="NZ_CP071696.1"/>
</dbReference>
<keyword evidence="2" id="KW-0808">Transferase</keyword>
<keyword evidence="3" id="KW-1185">Reference proteome</keyword>
<gene>
    <name evidence="2" type="ORF">G127AT_11790</name>
</gene>
<dbReference type="Proteomes" id="UP000671914">
    <property type="component" value="Chromosome"/>
</dbReference>
<dbReference type="AlphaFoldDB" id="A0A975IPG4"/>